<dbReference type="CDD" id="cd09917">
    <property type="entry name" value="F-box_SF"/>
    <property type="match status" value="1"/>
</dbReference>
<comment type="caution">
    <text evidence="3">The sequence shown here is derived from an EMBL/GenBank/DDBJ whole genome shotgun (WGS) entry which is preliminary data.</text>
</comment>
<dbReference type="SUPFAM" id="SSF81383">
    <property type="entry name" value="F-box domain"/>
    <property type="match status" value="1"/>
</dbReference>
<dbReference type="InterPro" id="IPR036047">
    <property type="entry name" value="F-box-like_dom_sf"/>
</dbReference>
<dbReference type="Pfam" id="PF00646">
    <property type="entry name" value="F-box"/>
    <property type="match status" value="1"/>
</dbReference>
<feature type="domain" description="F-box" evidence="2">
    <location>
        <begin position="50"/>
        <end position="88"/>
    </location>
</feature>
<reference evidence="3 4" key="1">
    <citation type="submission" date="2020-08" db="EMBL/GenBank/DDBJ databases">
        <title>Aphidius gifuensis genome sequencing and assembly.</title>
        <authorList>
            <person name="Du Z."/>
        </authorList>
    </citation>
    <scope>NUCLEOTIDE SEQUENCE [LARGE SCALE GENOMIC DNA]</scope>
    <source>
        <strain evidence="3">YNYX2018</strain>
        <tissue evidence="3">Adults</tissue>
    </source>
</reference>
<dbReference type="EMBL" id="JACMRX010000002">
    <property type="protein sequence ID" value="KAF7994431.1"/>
    <property type="molecule type" value="Genomic_DNA"/>
</dbReference>
<accession>A0A834XYA5</accession>
<name>A0A834XYA5_APHGI</name>
<dbReference type="OrthoDB" id="550575at2759"/>
<dbReference type="InterPro" id="IPR032675">
    <property type="entry name" value="LRR_dom_sf"/>
</dbReference>
<dbReference type="PANTHER" id="PTHR13318">
    <property type="entry name" value="PARTNER OF PAIRED, ISOFORM B-RELATED"/>
    <property type="match status" value="1"/>
</dbReference>
<keyword evidence="4" id="KW-1185">Reference proteome</keyword>
<dbReference type="SUPFAM" id="SSF52047">
    <property type="entry name" value="RNI-like"/>
    <property type="match status" value="3"/>
</dbReference>
<dbReference type="GO" id="GO:0031146">
    <property type="term" value="P:SCF-dependent proteasomal ubiquitin-dependent protein catabolic process"/>
    <property type="evidence" value="ECO:0007669"/>
    <property type="project" value="TreeGrafter"/>
</dbReference>
<dbReference type="Pfam" id="PF25372">
    <property type="entry name" value="DUF7885"/>
    <property type="match status" value="1"/>
</dbReference>
<dbReference type="GO" id="GO:0019005">
    <property type="term" value="C:SCF ubiquitin ligase complex"/>
    <property type="evidence" value="ECO:0007669"/>
    <property type="project" value="TreeGrafter"/>
</dbReference>
<dbReference type="InterPro" id="IPR001810">
    <property type="entry name" value="F-box_dom"/>
</dbReference>
<evidence type="ECO:0000313" key="3">
    <source>
        <dbReference type="EMBL" id="KAF7994431.1"/>
    </source>
</evidence>
<gene>
    <name evidence="3" type="ORF">HCN44_003903</name>
</gene>
<organism evidence="3 4">
    <name type="scientific">Aphidius gifuensis</name>
    <name type="common">Parasitoid wasp</name>
    <dbReference type="NCBI Taxonomy" id="684658"/>
    <lineage>
        <taxon>Eukaryota</taxon>
        <taxon>Metazoa</taxon>
        <taxon>Ecdysozoa</taxon>
        <taxon>Arthropoda</taxon>
        <taxon>Hexapoda</taxon>
        <taxon>Insecta</taxon>
        <taxon>Pterygota</taxon>
        <taxon>Neoptera</taxon>
        <taxon>Endopterygota</taxon>
        <taxon>Hymenoptera</taxon>
        <taxon>Apocrita</taxon>
        <taxon>Ichneumonoidea</taxon>
        <taxon>Braconidae</taxon>
        <taxon>Aphidiinae</taxon>
        <taxon>Aphidius</taxon>
    </lineage>
</organism>
<dbReference type="InterPro" id="IPR057207">
    <property type="entry name" value="FBXL15_LRR"/>
</dbReference>
<evidence type="ECO:0000313" key="4">
    <source>
        <dbReference type="Proteomes" id="UP000639338"/>
    </source>
</evidence>
<proteinExistence type="predicted"/>
<evidence type="ECO:0000259" key="2">
    <source>
        <dbReference type="SMART" id="SM00256"/>
    </source>
</evidence>
<dbReference type="SMART" id="SM00367">
    <property type="entry name" value="LRR_CC"/>
    <property type="match status" value="5"/>
</dbReference>
<dbReference type="InterPro" id="IPR006553">
    <property type="entry name" value="Leu-rich_rpt_Cys-con_subtyp"/>
</dbReference>
<evidence type="ECO:0000256" key="1">
    <source>
        <dbReference type="ARBA" id="ARBA00022786"/>
    </source>
</evidence>
<dbReference type="Proteomes" id="UP000639338">
    <property type="component" value="Unassembled WGS sequence"/>
</dbReference>
<protein>
    <recommendedName>
        <fullName evidence="2">F-box domain-containing protein</fullName>
    </recommendedName>
</protein>
<dbReference type="SMART" id="SM00256">
    <property type="entry name" value="FBOX"/>
    <property type="match status" value="1"/>
</dbReference>
<dbReference type="Gene3D" id="3.80.10.10">
    <property type="entry name" value="Ribonuclease Inhibitor"/>
    <property type="match status" value="4"/>
</dbReference>
<dbReference type="AlphaFoldDB" id="A0A834XYA5"/>
<keyword evidence="1" id="KW-0833">Ubl conjugation pathway</keyword>
<sequence length="596" mass="69051">MEQRDRAREIIEFHFLSLKDAMGFLETAIKMKNDFEIDKKCKFKGLINYLTDECLAEIFSYLPPHEILQMKNVCKIWKEASDLAWPNVTRYIVKYPRNNFADKPLSVDTLKQVLKNCGIYLKRLELVSVCDSRIMPTIEKYCVNLERLVLLFKKFDSADFGGCFDLMVNLKYIKINGDMRYPHDLILGSLPVGLKEMHLFSSGRPNLVILNCPETIQKLIRLEKFTCRRMIIKSQTLSQFMMRESLTHLTMIMCDFGKEQVLSYSLPNLEHLEIDRCYNVHQTFLANVIYTSPNLIYLKIHKCNAFDAENLELICNLEKLEYLNFFGAGIVDDHVVAKITQNCRNLKTLYFPERKMITEAGYSHLGELDKLENLYVHGDDNESFNNHAMECIVKNFCNLKKLEINWSQYVLKYGLQDIGQLMHLCELELNHVLNLNDSILEYILLSCDKLKFLNISGCKLVTDEGLKQLFLLPHLTKLNVSEISNLTDDCFENITELKYLKCFGCCGITDVGIQKLLKNCPDLEFLDVDATGVTSKICIFAAQLTRLRQNNITLVIVTSSLIIENFKESEFYKTDNNEEEFKSPFLNLRSLHSIVK</sequence>